<feature type="compositionally biased region" description="Low complexity" evidence="1">
    <location>
        <begin position="8"/>
        <end position="26"/>
    </location>
</feature>
<evidence type="ECO:0000256" key="1">
    <source>
        <dbReference type="SAM" id="MobiDB-lite"/>
    </source>
</evidence>
<name>A0A0A9CBL2_ARUDO</name>
<evidence type="ECO:0000313" key="2">
    <source>
        <dbReference type="EMBL" id="JAD71848.1"/>
    </source>
</evidence>
<proteinExistence type="predicted"/>
<reference evidence="2" key="1">
    <citation type="submission" date="2014-09" db="EMBL/GenBank/DDBJ databases">
        <authorList>
            <person name="Magalhaes I.L.F."/>
            <person name="Oliveira U."/>
            <person name="Santos F.R."/>
            <person name="Vidigal T.H.D.A."/>
            <person name="Brescovit A.D."/>
            <person name="Santos A.J."/>
        </authorList>
    </citation>
    <scope>NUCLEOTIDE SEQUENCE</scope>
    <source>
        <tissue evidence="2">Shoot tissue taken approximately 20 cm above the soil surface</tissue>
    </source>
</reference>
<sequence length="88" mass="9673">MHPRSRPPLDLDYSPPVSPLPLVSPLRPAPAARPRPRHGERRRPWSTSATKYQIKEQAHDDPDLVVVVVIVSTEGTEAQKTPSSSSSS</sequence>
<organism evidence="2">
    <name type="scientific">Arundo donax</name>
    <name type="common">Giant reed</name>
    <name type="synonym">Donax arundinaceus</name>
    <dbReference type="NCBI Taxonomy" id="35708"/>
    <lineage>
        <taxon>Eukaryota</taxon>
        <taxon>Viridiplantae</taxon>
        <taxon>Streptophyta</taxon>
        <taxon>Embryophyta</taxon>
        <taxon>Tracheophyta</taxon>
        <taxon>Spermatophyta</taxon>
        <taxon>Magnoliopsida</taxon>
        <taxon>Liliopsida</taxon>
        <taxon>Poales</taxon>
        <taxon>Poaceae</taxon>
        <taxon>PACMAD clade</taxon>
        <taxon>Arundinoideae</taxon>
        <taxon>Arundineae</taxon>
        <taxon>Arundo</taxon>
    </lineage>
</organism>
<protein>
    <submittedName>
        <fullName evidence="2">Uncharacterized protein</fullName>
    </submittedName>
</protein>
<feature type="region of interest" description="Disordered" evidence="1">
    <location>
        <begin position="1"/>
        <end position="50"/>
    </location>
</feature>
<dbReference type="AlphaFoldDB" id="A0A0A9CBL2"/>
<reference evidence="2" key="2">
    <citation type="journal article" date="2015" name="Data Brief">
        <title>Shoot transcriptome of the giant reed, Arundo donax.</title>
        <authorList>
            <person name="Barrero R.A."/>
            <person name="Guerrero F.D."/>
            <person name="Moolhuijzen P."/>
            <person name="Goolsby J.A."/>
            <person name="Tidwell J."/>
            <person name="Bellgard S.E."/>
            <person name="Bellgard M.I."/>
        </authorList>
    </citation>
    <scope>NUCLEOTIDE SEQUENCE</scope>
    <source>
        <tissue evidence="2">Shoot tissue taken approximately 20 cm above the soil surface</tissue>
    </source>
</reference>
<accession>A0A0A9CBL2</accession>
<dbReference type="EMBL" id="GBRH01226047">
    <property type="protein sequence ID" value="JAD71848.1"/>
    <property type="molecule type" value="Transcribed_RNA"/>
</dbReference>